<dbReference type="InterPro" id="IPR036238">
    <property type="entry name" value="Transglutaminase_C_sf"/>
</dbReference>
<feature type="active site" evidence="2">
    <location>
        <position position="350"/>
    </location>
</feature>
<dbReference type="PANTHER" id="PTHR11590:SF40">
    <property type="entry name" value="HEMOCYTE PROTEIN-GLUTAMINE GAMMA-GLUTAMYLTRANSFERASE-LIKE PROTEIN"/>
    <property type="match status" value="1"/>
</dbReference>
<dbReference type="SMART" id="SM00460">
    <property type="entry name" value="TGc"/>
    <property type="match status" value="1"/>
</dbReference>
<dbReference type="GO" id="GO:0003810">
    <property type="term" value="F:protein-glutamine gamma-glutamyltransferase activity"/>
    <property type="evidence" value="ECO:0007669"/>
    <property type="project" value="InterPro"/>
</dbReference>
<evidence type="ECO:0000313" key="5">
    <source>
        <dbReference type="Proteomes" id="UP001497497"/>
    </source>
</evidence>
<dbReference type="Gene3D" id="3.90.260.10">
    <property type="entry name" value="Transglutaminase-like"/>
    <property type="match status" value="1"/>
</dbReference>
<dbReference type="InterPro" id="IPR038765">
    <property type="entry name" value="Papain-like_cys_pep_sf"/>
</dbReference>
<sequence>MHRDKLSFSPNERATISEKFASYYGNVKSLLLGNDLTGRRQTCEENPFSSDRETQLTGFKKDREERHLKPQTVDLCRPRNREAHHTAEYEVPNLIIRRGQPFDISIDFQRDYVKGVDHITLKFVTVGTSKIYFHDNSAGSRPTQSRGSVIAVSQVDKVKDGQWGFEVTSAKEKFVTLRVCSANDAIVGRYELFIDTAHGSSDDADKWRHKHPDDIFVLFNPWQQGDAVHLAADAERKEFVLNETGRIWLGDVEKYFVRPWNFGQFEYVCLIAAISILDRSDLADRARSNPALVTRTICKAINFTERTGGVIQASWSGKYDDAEAPYAWTGSPEILEEFLKKRKGVKYGQCWTMAAVSTTLLRALGIPSRCVTCYRAVHDSDYSGAINTHWSQDLKPKTDMDDAIWNFHVWNEAWFTRPDLPEGYDGWQASDPTPMDCSEGVVTCGPSPVTAILKGDLYLGFETKYVFAELHGGRVHWLVDADGNMEPFMGGRSVGGAISTKCVGTISRDDLTSKYKYAAGNKEEAKVLEKAAKLCYRKTPVLTKAPKEDLDFTLEGGPEKGGDIKIILRVKNTGSEGRILDVYIGALSAFYTGVTGAELKRVVTSLVIEPKTESSSILELKCAEYIEQKPTDSHVTSYVMAKVRETGQKFATVQTYCLDRPHLDIKTEGRAVQGQNFTVVVKVTNTLSVPLTNGTISVDGPGLVRATGIKLKKPVEPGEEVRETITLTARRSGVKEVIAVFYCRQICNVAAVAEVDFIILIGHSFITKLI</sequence>
<dbReference type="SUPFAM" id="SSF54001">
    <property type="entry name" value="Cysteine proteinases"/>
    <property type="match status" value="1"/>
</dbReference>
<organism evidence="4 5">
    <name type="scientific">Lymnaea stagnalis</name>
    <name type="common">Great pond snail</name>
    <name type="synonym">Helix stagnalis</name>
    <dbReference type="NCBI Taxonomy" id="6523"/>
    <lineage>
        <taxon>Eukaryota</taxon>
        <taxon>Metazoa</taxon>
        <taxon>Spiralia</taxon>
        <taxon>Lophotrochozoa</taxon>
        <taxon>Mollusca</taxon>
        <taxon>Gastropoda</taxon>
        <taxon>Heterobranchia</taxon>
        <taxon>Euthyneura</taxon>
        <taxon>Panpulmonata</taxon>
        <taxon>Hygrophila</taxon>
        <taxon>Lymnaeoidea</taxon>
        <taxon>Lymnaeidae</taxon>
        <taxon>Lymnaea</taxon>
    </lineage>
</organism>
<dbReference type="InterPro" id="IPR001102">
    <property type="entry name" value="Transglutaminase_N"/>
</dbReference>
<dbReference type="Pfam" id="PF01841">
    <property type="entry name" value="Transglut_core"/>
    <property type="match status" value="1"/>
</dbReference>
<dbReference type="InterPro" id="IPR008958">
    <property type="entry name" value="Transglutaminase_C"/>
</dbReference>
<dbReference type="InterPro" id="IPR002931">
    <property type="entry name" value="Transglutaminase-like"/>
</dbReference>
<dbReference type="SUPFAM" id="SSF49309">
    <property type="entry name" value="Transglutaminase, two C-terminal domains"/>
    <property type="match status" value="2"/>
</dbReference>
<accession>A0AAV2HF82</accession>
<dbReference type="SUPFAM" id="SSF81296">
    <property type="entry name" value="E set domains"/>
    <property type="match status" value="1"/>
</dbReference>
<dbReference type="InterPro" id="IPR013783">
    <property type="entry name" value="Ig-like_fold"/>
</dbReference>
<protein>
    <recommendedName>
        <fullName evidence="3">Transglutaminase-like domain-containing protein</fullName>
    </recommendedName>
</protein>
<dbReference type="InterPro" id="IPR023608">
    <property type="entry name" value="Transglutaminase_animal"/>
</dbReference>
<dbReference type="FunFam" id="3.90.260.10:FF:000002">
    <property type="entry name" value="Erythrocyte membrane protein band 4.2"/>
    <property type="match status" value="1"/>
</dbReference>
<feature type="domain" description="Transglutaminase-like" evidence="3">
    <location>
        <begin position="342"/>
        <end position="434"/>
    </location>
</feature>
<dbReference type="AlphaFoldDB" id="A0AAV2HF82"/>
<gene>
    <name evidence="4" type="ORF">GSLYS_00006565001</name>
</gene>
<reference evidence="4 5" key="1">
    <citation type="submission" date="2024-04" db="EMBL/GenBank/DDBJ databases">
        <authorList>
            <consortium name="Genoscope - CEA"/>
            <person name="William W."/>
        </authorList>
    </citation>
    <scope>NUCLEOTIDE SEQUENCE [LARGE SCALE GENOMIC DNA]</scope>
</reference>
<evidence type="ECO:0000313" key="4">
    <source>
        <dbReference type="EMBL" id="CAL1532514.1"/>
    </source>
</evidence>
<name>A0AAV2HF82_LYMST</name>
<dbReference type="PANTHER" id="PTHR11590">
    <property type="entry name" value="PROTEIN-GLUTAMINE GAMMA-GLUTAMYLTRANSFERASE"/>
    <property type="match status" value="1"/>
</dbReference>
<dbReference type="Pfam" id="PF00868">
    <property type="entry name" value="Transglut_N"/>
    <property type="match status" value="1"/>
</dbReference>
<dbReference type="InterPro" id="IPR014756">
    <property type="entry name" value="Ig_E-set"/>
</dbReference>
<evidence type="ECO:0000259" key="3">
    <source>
        <dbReference type="SMART" id="SM00460"/>
    </source>
</evidence>
<feature type="active site" evidence="2">
    <location>
        <position position="408"/>
    </location>
</feature>
<comment type="similarity">
    <text evidence="1">Belongs to the transglutaminase superfamily. Transglutaminase family.</text>
</comment>
<dbReference type="Pfam" id="PF00927">
    <property type="entry name" value="Transglut_C"/>
    <property type="match status" value="2"/>
</dbReference>
<keyword evidence="5" id="KW-1185">Reference proteome</keyword>
<proteinExistence type="inferred from homology"/>
<dbReference type="InterPro" id="IPR050779">
    <property type="entry name" value="Transglutaminase"/>
</dbReference>
<evidence type="ECO:0000256" key="2">
    <source>
        <dbReference type="PIRSR" id="PIRSR000459-1"/>
    </source>
</evidence>
<evidence type="ECO:0000256" key="1">
    <source>
        <dbReference type="ARBA" id="ARBA00005968"/>
    </source>
</evidence>
<dbReference type="Proteomes" id="UP001497497">
    <property type="component" value="Unassembled WGS sequence"/>
</dbReference>
<feature type="active site" evidence="2">
    <location>
        <position position="431"/>
    </location>
</feature>
<dbReference type="Gene3D" id="2.60.40.10">
    <property type="entry name" value="Immunoglobulins"/>
    <property type="match status" value="3"/>
</dbReference>
<dbReference type="EMBL" id="CAXITT010000118">
    <property type="protein sequence ID" value="CAL1532514.1"/>
    <property type="molecule type" value="Genomic_DNA"/>
</dbReference>
<comment type="caution">
    <text evidence="4">The sequence shown here is derived from an EMBL/GenBank/DDBJ whole genome shotgun (WGS) entry which is preliminary data.</text>
</comment>
<dbReference type="InterPro" id="IPR036985">
    <property type="entry name" value="Transglutaminase-like_sf"/>
</dbReference>
<dbReference type="PIRSF" id="PIRSF000459">
    <property type="entry name" value="TGM_EBP42"/>
    <property type="match status" value="1"/>
</dbReference>